<evidence type="ECO:0000259" key="12">
    <source>
        <dbReference type="Pfam" id="PF02866"/>
    </source>
</evidence>
<dbReference type="PROSITE" id="PS00064">
    <property type="entry name" value="L_LDH"/>
    <property type="match status" value="1"/>
</dbReference>
<feature type="binding site" evidence="7">
    <location>
        <position position="90"/>
    </location>
    <ligand>
        <name>substrate</name>
    </ligand>
</feature>
<dbReference type="FunFam" id="3.40.50.720:FF:000018">
    <property type="entry name" value="Malate dehydrogenase"/>
    <property type="match status" value="1"/>
</dbReference>
<feature type="binding site" evidence="7">
    <location>
        <position position="48"/>
    </location>
    <ligand>
        <name>NAD(+)</name>
        <dbReference type="ChEBI" id="CHEBI:57540"/>
    </ligand>
</feature>
<evidence type="ECO:0000313" key="13">
    <source>
        <dbReference type="EMBL" id="GAS82265.1"/>
    </source>
</evidence>
<keyword evidence="5 7" id="KW-0520">NAD</keyword>
<feature type="binding site" evidence="7">
    <location>
        <begin position="126"/>
        <end position="128"/>
    </location>
    <ligand>
        <name>NAD(+)</name>
        <dbReference type="ChEBI" id="CHEBI:57540"/>
    </ligand>
</feature>
<protein>
    <recommendedName>
        <fullName evidence="3 7">L-lactate dehydrogenase</fullName>
        <shortName evidence="7">L-LDH</shortName>
        <ecNumber evidence="3 7">1.1.1.27</ecNumber>
    </recommendedName>
</protein>
<dbReference type="InterPro" id="IPR011304">
    <property type="entry name" value="L-lactate_DH"/>
</dbReference>
<evidence type="ECO:0000256" key="7">
    <source>
        <dbReference type="HAMAP-Rule" id="MF_00488"/>
    </source>
</evidence>
<dbReference type="PRINTS" id="PR00086">
    <property type="entry name" value="LLDHDRGNASE"/>
</dbReference>
<comment type="catalytic activity">
    <reaction evidence="6 7">
        <text>(S)-lactate + NAD(+) = pyruvate + NADH + H(+)</text>
        <dbReference type="Rhea" id="RHEA:23444"/>
        <dbReference type="ChEBI" id="CHEBI:15361"/>
        <dbReference type="ChEBI" id="CHEBI:15378"/>
        <dbReference type="ChEBI" id="CHEBI:16651"/>
        <dbReference type="ChEBI" id="CHEBI:57540"/>
        <dbReference type="ChEBI" id="CHEBI:57945"/>
        <dbReference type="EC" id="1.1.1.27"/>
    </reaction>
</comment>
<dbReference type="InterPro" id="IPR022383">
    <property type="entry name" value="Lactate/malate_DH_C"/>
</dbReference>
<comment type="activity regulation">
    <text evidence="7">Allosterically activated by fructose 1,6-bisphosphate (FBP).</text>
</comment>
<keyword evidence="7" id="KW-0597">Phosphoprotein</keyword>
<dbReference type="EMBL" id="BCNV01000001">
    <property type="protein sequence ID" value="GAS82265.1"/>
    <property type="molecule type" value="Genomic_DNA"/>
</dbReference>
<dbReference type="HAMAP" id="MF_00488">
    <property type="entry name" value="Lactate_dehydrog"/>
    <property type="match status" value="1"/>
</dbReference>
<keyword evidence="7" id="KW-0021">Allosteric enzyme</keyword>
<feature type="binding site" evidence="9">
    <location>
        <begin position="18"/>
        <end position="23"/>
    </location>
    <ligand>
        <name>NAD(+)</name>
        <dbReference type="ChEBI" id="CHEBI:57540"/>
    </ligand>
</feature>
<feature type="transmembrane region" description="Helical" evidence="10">
    <location>
        <begin position="12"/>
        <end position="31"/>
    </location>
</feature>
<feature type="domain" description="Lactate/malate dehydrogenase N-terminal" evidence="11">
    <location>
        <begin position="13"/>
        <end position="150"/>
    </location>
</feature>
<keyword evidence="4 7" id="KW-0560">Oxidoreductase</keyword>
<evidence type="ECO:0000256" key="8">
    <source>
        <dbReference type="PIRSR" id="PIRSR000102-1"/>
    </source>
</evidence>
<dbReference type="NCBIfam" id="NF000824">
    <property type="entry name" value="PRK00066.1"/>
    <property type="match status" value="1"/>
</dbReference>
<feature type="binding site" evidence="7">
    <location>
        <position position="229"/>
    </location>
    <ligand>
        <name>substrate</name>
    </ligand>
</feature>
<dbReference type="GO" id="GO:0006089">
    <property type="term" value="P:lactate metabolic process"/>
    <property type="evidence" value="ECO:0007669"/>
    <property type="project" value="TreeGrafter"/>
</dbReference>
<feature type="binding site" evidence="7">
    <location>
        <begin position="128"/>
        <end position="131"/>
    </location>
    <ligand>
        <name>substrate</name>
    </ligand>
</feature>
<dbReference type="NCBIfam" id="NF004863">
    <property type="entry name" value="PRK06223.1"/>
    <property type="match status" value="1"/>
</dbReference>
<evidence type="ECO:0000256" key="6">
    <source>
        <dbReference type="ARBA" id="ARBA00049258"/>
    </source>
</evidence>
<evidence type="ECO:0000256" key="9">
    <source>
        <dbReference type="PIRSR" id="PIRSR000102-3"/>
    </source>
</evidence>
<dbReference type="PIRSF" id="PIRSF000102">
    <property type="entry name" value="Lac_mal_DH"/>
    <property type="match status" value="1"/>
</dbReference>
<dbReference type="Pfam" id="PF00056">
    <property type="entry name" value="Ldh_1_N"/>
    <property type="match status" value="1"/>
</dbReference>
<dbReference type="InterPro" id="IPR018177">
    <property type="entry name" value="L-lactate_DH_AS"/>
</dbReference>
<keyword evidence="10" id="KW-0472">Membrane</keyword>
<name>A0A117I1I9_PAEAM</name>
<dbReference type="GO" id="GO:0006096">
    <property type="term" value="P:glycolytic process"/>
    <property type="evidence" value="ECO:0007669"/>
    <property type="project" value="UniProtKB-UniRule"/>
</dbReference>
<dbReference type="EC" id="1.1.1.27" evidence="3 7"/>
<feature type="binding site" evidence="9">
    <location>
        <position position="103"/>
    </location>
    <ligand>
        <name>NAD(+)</name>
        <dbReference type="ChEBI" id="CHEBI:57540"/>
    </ligand>
</feature>
<comment type="subcellular location">
    <subcellularLocation>
        <location evidence="7">Cytoplasm</location>
    </subcellularLocation>
</comment>
<feature type="binding site" evidence="7">
    <location>
        <begin position="156"/>
        <end position="159"/>
    </location>
    <ligand>
        <name>substrate</name>
    </ligand>
</feature>
<dbReference type="SUPFAM" id="SSF51735">
    <property type="entry name" value="NAD(P)-binding Rossmann-fold domains"/>
    <property type="match status" value="1"/>
</dbReference>
<dbReference type="NCBIfam" id="TIGR01771">
    <property type="entry name" value="L-LDH-NAD"/>
    <property type="match status" value="1"/>
</dbReference>
<evidence type="ECO:0000256" key="1">
    <source>
        <dbReference type="ARBA" id="ARBA00004843"/>
    </source>
</evidence>
<dbReference type="AlphaFoldDB" id="A0A117I1I9"/>
<evidence type="ECO:0000313" key="14">
    <source>
        <dbReference type="Proteomes" id="UP000069697"/>
    </source>
</evidence>
<evidence type="ECO:0000256" key="4">
    <source>
        <dbReference type="ARBA" id="ARBA00023002"/>
    </source>
</evidence>
<keyword evidence="10" id="KW-0812">Transmembrane</keyword>
<feature type="binding site" evidence="7">
    <location>
        <position position="176"/>
    </location>
    <ligand>
        <name>beta-D-fructose 1,6-bisphosphate</name>
        <dbReference type="ChEBI" id="CHEBI:32966"/>
        <note>allosteric activator</note>
    </ligand>
</feature>
<reference evidence="13 14" key="1">
    <citation type="journal article" date="2016" name="Genome Announc.">
        <title>Draft Genome Sequence of Paenibacillus amylolyticus Heshi-A3, Isolated from Fermented Rice Bran in a Japanese Fermented Seafood Dish.</title>
        <authorList>
            <person name="Akuzawa S."/>
            <person name="Nagaoka J."/>
            <person name="Kanekatsu M."/>
            <person name="Kubota E."/>
            <person name="Ohtake R."/>
            <person name="Suzuki T."/>
            <person name="Kanesaki Y."/>
        </authorList>
    </citation>
    <scope>NUCLEOTIDE SEQUENCE [LARGE SCALE GENOMIC DNA]</scope>
    <source>
        <strain evidence="13 14">Heshi-A3</strain>
    </source>
</reference>
<dbReference type="InterPro" id="IPR001557">
    <property type="entry name" value="L-lactate/malate_DH"/>
</dbReference>
<dbReference type="PANTHER" id="PTHR43128:SF16">
    <property type="entry name" value="L-LACTATE DEHYDROGENASE"/>
    <property type="match status" value="1"/>
</dbReference>
<comment type="caution">
    <text evidence="7">Lacks conserved residue(s) required for the propagation of feature annotation.</text>
</comment>
<comment type="similarity">
    <text evidence="2 7">Belongs to the LDH/MDH superfamily. LDH family.</text>
</comment>
<feature type="binding site" evidence="7 9">
    <location>
        <position position="43"/>
    </location>
    <ligand>
        <name>NAD(+)</name>
        <dbReference type="ChEBI" id="CHEBI:57540"/>
    </ligand>
</feature>
<comment type="subunit">
    <text evidence="7">Homotetramer.</text>
</comment>
<evidence type="ECO:0000256" key="3">
    <source>
        <dbReference type="ARBA" id="ARBA00012967"/>
    </source>
</evidence>
<feature type="active site" description="Proton acceptor" evidence="7 8">
    <location>
        <position position="183"/>
    </location>
</feature>
<evidence type="ECO:0000256" key="5">
    <source>
        <dbReference type="ARBA" id="ARBA00023027"/>
    </source>
</evidence>
<dbReference type="InterPro" id="IPR015955">
    <property type="entry name" value="Lactate_DH/Glyco_Ohase_4_C"/>
</dbReference>
<accession>A0A117I1I9</accession>
<dbReference type="GO" id="GO:0004459">
    <property type="term" value="F:L-lactate dehydrogenase (NAD+) activity"/>
    <property type="evidence" value="ECO:0007669"/>
    <property type="project" value="UniProtKB-UniRule"/>
</dbReference>
<dbReference type="GO" id="GO:0005737">
    <property type="term" value="C:cytoplasm"/>
    <property type="evidence" value="ECO:0007669"/>
    <property type="project" value="UniProtKB-SubCell"/>
</dbReference>
<feature type="binding site" evidence="7">
    <location>
        <begin position="87"/>
        <end position="88"/>
    </location>
    <ligand>
        <name>NAD(+)</name>
        <dbReference type="ChEBI" id="CHEBI:57540"/>
    </ligand>
</feature>
<reference evidence="14" key="2">
    <citation type="submission" date="2016-01" db="EMBL/GenBank/DDBJ databases">
        <title>Draft Genome Sequence of Paenibacillus amylolyticus Heshi-A3 that Was Isolated from Fermented Rice Bran with Aging Salted Mackerel, Which Was Named Heshiko as Traditional Fermented Seafood in Japan.</title>
        <authorList>
            <person name="Akuzawa S."/>
            <person name="Nakagawa J."/>
            <person name="Kanekatsu T."/>
            <person name="Kubota E."/>
            <person name="Ohtake R."/>
            <person name="Suzuki T."/>
            <person name="Kanesaki Y."/>
        </authorList>
    </citation>
    <scope>NUCLEOTIDE SEQUENCE [LARGE SCALE GENOMIC DNA]</scope>
    <source>
        <strain evidence="14">Heshi-A3</strain>
    </source>
</reference>
<feature type="binding site" evidence="7">
    <location>
        <position position="161"/>
    </location>
    <ligand>
        <name>beta-D-fructose 1,6-bisphosphate</name>
        <dbReference type="ChEBI" id="CHEBI:32966"/>
        <note>allosteric activator</note>
    </ligand>
</feature>
<evidence type="ECO:0000256" key="10">
    <source>
        <dbReference type="SAM" id="Phobius"/>
    </source>
</evidence>
<dbReference type="InterPro" id="IPR036291">
    <property type="entry name" value="NAD(P)-bd_dom_sf"/>
</dbReference>
<dbReference type="Gene3D" id="3.90.110.10">
    <property type="entry name" value="Lactate dehydrogenase/glycoside hydrolase, family 4, C-terminal"/>
    <property type="match status" value="1"/>
</dbReference>
<feature type="modified residue" description="Phosphotyrosine" evidence="7">
    <location>
        <position position="220"/>
    </location>
</feature>
<dbReference type="UniPathway" id="UPA00554">
    <property type="reaction ID" value="UER00611"/>
</dbReference>
<proteinExistence type="inferred from homology"/>
<feature type="binding site" evidence="7">
    <location>
        <position position="22"/>
    </location>
    <ligand>
        <name>NAD(+)</name>
        <dbReference type="ChEBI" id="CHEBI:57540"/>
    </ligand>
</feature>
<feature type="binding site" evidence="7">
    <location>
        <position position="96"/>
    </location>
    <ligand>
        <name>substrate</name>
    </ligand>
</feature>
<organism evidence="13 14">
    <name type="scientific">Paenibacillus amylolyticus</name>
    <dbReference type="NCBI Taxonomy" id="1451"/>
    <lineage>
        <taxon>Bacteria</taxon>
        <taxon>Bacillati</taxon>
        <taxon>Bacillota</taxon>
        <taxon>Bacilli</taxon>
        <taxon>Bacillales</taxon>
        <taxon>Paenibacillaceae</taxon>
        <taxon>Paenibacillus</taxon>
    </lineage>
</organism>
<dbReference type="SUPFAM" id="SSF56327">
    <property type="entry name" value="LDH C-terminal domain-like"/>
    <property type="match status" value="1"/>
</dbReference>
<dbReference type="Proteomes" id="UP000069697">
    <property type="component" value="Unassembled WGS sequence"/>
</dbReference>
<dbReference type="PANTHER" id="PTHR43128">
    <property type="entry name" value="L-2-HYDROXYCARBOXYLATE DEHYDROGENASE (NAD(P)(+))"/>
    <property type="match status" value="1"/>
</dbReference>
<feature type="domain" description="Lactate/malate dehydrogenase C-terminal" evidence="12">
    <location>
        <begin position="153"/>
        <end position="308"/>
    </location>
</feature>
<evidence type="ECO:0000256" key="2">
    <source>
        <dbReference type="ARBA" id="ARBA00006054"/>
    </source>
</evidence>
<keyword evidence="10" id="KW-1133">Transmembrane helix</keyword>
<comment type="pathway">
    <text evidence="1 7">Fermentation; pyruvate fermentation to lactate; (S)-lactate from pyruvate: step 1/1.</text>
</comment>
<feature type="binding site" evidence="7">
    <location>
        <position position="73"/>
    </location>
    <ligand>
        <name>NAD(+)</name>
        <dbReference type="ChEBI" id="CHEBI:57540"/>
    </ligand>
</feature>
<feature type="binding site" evidence="7">
    <location>
        <position position="151"/>
    </location>
    <ligand>
        <name>NAD(+)</name>
        <dbReference type="ChEBI" id="CHEBI:57540"/>
    </ligand>
</feature>
<gene>
    <name evidence="7" type="primary">ldh</name>
    <name evidence="13" type="ORF">PAHA3_2339</name>
</gene>
<dbReference type="InterPro" id="IPR001236">
    <property type="entry name" value="Lactate/malate_DH_N"/>
</dbReference>
<evidence type="ECO:0000259" key="11">
    <source>
        <dbReference type="Pfam" id="PF00056"/>
    </source>
</evidence>
<comment type="caution">
    <text evidence="13">The sequence shown here is derived from an EMBL/GenBank/DDBJ whole genome shotgun (WGS) entry which is preliminary data.</text>
</comment>
<dbReference type="CDD" id="cd05292">
    <property type="entry name" value="LDH_2"/>
    <property type="match status" value="1"/>
</dbReference>
<comment type="function">
    <text evidence="7">Catalyzes the conversion of lactate to pyruvate.</text>
</comment>
<keyword evidence="7" id="KW-0963">Cytoplasm</keyword>
<sequence>MNMTNSAALKPSRVVIVGMGAVGTTTGYTLMLRQRSSELVFVDVNHDKATGEMLDMNHGLPFTGGVKVWAGDYSDCKDADIIIITAGASQKPGETRIDLLKKNASIFKDIIERITEVNSHGILLIATNPVDILSYTSWKQSGWPASRVIGSGTLLDSARFRYLIGKNKGIDPRSIHAHIIGEHGDSEVPVWSLANVAGTDLELDEETQKDIFDRTKNAAYEIINAKGATSYAIALALDRIVAAILGNEGSVLNVSTYLEDYNGVSDVYLGVPCVVDRNGVREILPLPLNETEKVAFQASANKLKEQIAGLE</sequence>
<dbReference type="Pfam" id="PF02866">
    <property type="entry name" value="Ldh_1_C"/>
    <property type="match status" value="1"/>
</dbReference>
<dbReference type="Gene3D" id="3.40.50.720">
    <property type="entry name" value="NAD(P)-binding Rossmann-like Domain"/>
    <property type="match status" value="1"/>
</dbReference>